<dbReference type="NCBIfam" id="NF033656">
    <property type="entry name" value="DMQ_monoox_COQ7"/>
    <property type="match status" value="1"/>
</dbReference>
<dbReference type="InterPro" id="IPR047809">
    <property type="entry name" value="COQ7_proteobact"/>
</dbReference>
<feature type="binding site" evidence="9">
    <location>
        <position position="94"/>
    </location>
    <ligand>
        <name>Fe cation</name>
        <dbReference type="ChEBI" id="CHEBI:24875"/>
        <label>2</label>
    </ligand>
</feature>
<reference evidence="11 12" key="1">
    <citation type="submission" date="2012-09" db="EMBL/GenBank/DDBJ databases">
        <title>Genome Sequence of alkane-degrading Bacterium Alcanivorax venustensis ISO4.</title>
        <authorList>
            <person name="Lai Q."/>
            <person name="Shao Z."/>
        </authorList>
    </citation>
    <scope>NUCLEOTIDE SEQUENCE [LARGE SCALE GENOMIC DNA]</scope>
    <source>
        <strain evidence="11 12">ISO4</strain>
    </source>
</reference>
<evidence type="ECO:0000256" key="6">
    <source>
        <dbReference type="ARBA" id="ARBA00023004"/>
    </source>
</evidence>
<dbReference type="CDD" id="cd01042">
    <property type="entry name" value="DMQH"/>
    <property type="match status" value="1"/>
</dbReference>
<dbReference type="InterPro" id="IPR011566">
    <property type="entry name" value="Ubq_synth_Coq7"/>
</dbReference>
<dbReference type="InterPro" id="IPR012347">
    <property type="entry name" value="Ferritin-like"/>
</dbReference>
<proteinExistence type="inferred from homology"/>
<dbReference type="PANTHER" id="PTHR11237:SF4">
    <property type="entry name" value="5-DEMETHOXYUBIQUINONE HYDROXYLASE, MITOCHONDRIAL"/>
    <property type="match status" value="1"/>
</dbReference>
<dbReference type="Gene3D" id="1.20.1260.10">
    <property type="match status" value="1"/>
</dbReference>
<feature type="binding site" evidence="9">
    <location>
        <position position="178"/>
    </location>
    <ligand>
        <name>Fe cation</name>
        <dbReference type="ChEBI" id="CHEBI:24875"/>
        <label>1</label>
    </ligand>
</feature>
<keyword evidence="4 9" id="KW-0479">Metal-binding</keyword>
<feature type="binding site" evidence="9">
    <location>
        <position position="146"/>
    </location>
    <ligand>
        <name>Fe cation</name>
        <dbReference type="ChEBI" id="CHEBI:24875"/>
        <label>2</label>
    </ligand>
</feature>
<dbReference type="HAMAP" id="MF_01658">
    <property type="entry name" value="COQ7"/>
    <property type="match status" value="1"/>
</dbReference>
<dbReference type="GeneID" id="99765914"/>
<evidence type="ECO:0000256" key="10">
    <source>
        <dbReference type="SAM" id="MobiDB-lite"/>
    </source>
</evidence>
<evidence type="ECO:0000313" key="11">
    <source>
        <dbReference type="EMBL" id="MBF5053149.1"/>
    </source>
</evidence>
<accession>A0ABS0AGC3</accession>
<keyword evidence="7 9" id="KW-0503">Monooxygenase</keyword>
<comment type="subcellular location">
    <subcellularLocation>
        <location evidence="9">Cell membrane</location>
        <topology evidence="9">Peripheral membrane protein</topology>
    </subcellularLocation>
</comment>
<feature type="binding site" evidence="9">
    <location>
        <position position="94"/>
    </location>
    <ligand>
        <name>Fe cation</name>
        <dbReference type="ChEBI" id="CHEBI:24875"/>
        <label>1</label>
    </ligand>
</feature>
<dbReference type="EMBL" id="ARXR01000012">
    <property type="protein sequence ID" value="MBF5053149.1"/>
    <property type="molecule type" value="Genomic_DNA"/>
</dbReference>
<sequence length="215" mass="23697">MTERHFSPMDRLLSRVDSALRTLTPGSARAERQPPNADPQPEAPLNPSERRHVTGLMRINHTGEVCAQALYQGQASTATLPHVRHAMEAAAREEEDHLAWCDDRIRELGGVPSRLNPLFYAVSYALGAGAGLAGDRWSLGFVSETEHQVVRHLENHLTRLPAGDRRSRAILEQMREDELRHAVTAEGAGGAPLPPPIKGAMALMSKVMTFTTYRI</sequence>
<feature type="binding site" evidence="9">
    <location>
        <position position="178"/>
    </location>
    <ligand>
        <name>Fe cation</name>
        <dbReference type="ChEBI" id="CHEBI:24875"/>
        <label>2</label>
    </ligand>
</feature>
<gene>
    <name evidence="9" type="primary">coq7</name>
    <name evidence="11" type="ORF">ISO4_01751</name>
</gene>
<keyword evidence="3 9" id="KW-0831">Ubiquinone biosynthesis</keyword>
<feature type="binding site" evidence="9">
    <location>
        <position position="64"/>
    </location>
    <ligand>
        <name>Fe cation</name>
        <dbReference type="ChEBI" id="CHEBI:24875"/>
        <label>1</label>
    </ligand>
</feature>
<protein>
    <recommendedName>
        <fullName evidence="9">3-demethoxyubiquinol 3-hydroxylase</fullName>
        <shortName evidence="9">DMQ hydroxylase</shortName>
        <ecNumber evidence="9">1.14.99.60</ecNumber>
    </recommendedName>
    <alternativeName>
        <fullName evidence="9">2-nonaprenyl-3-methyl-6-methoxy-1,4-benzoquinol hydroxylase</fullName>
    </alternativeName>
</protein>
<feature type="region of interest" description="Disordered" evidence="10">
    <location>
        <begin position="25"/>
        <end position="48"/>
    </location>
</feature>
<keyword evidence="5 9" id="KW-0560">Oxidoreductase</keyword>
<keyword evidence="2 9" id="KW-1003">Cell membrane</keyword>
<comment type="similarity">
    <text evidence="9">Belongs to the COQ7 family.</text>
</comment>
<evidence type="ECO:0000313" key="12">
    <source>
        <dbReference type="Proteomes" id="UP000644441"/>
    </source>
</evidence>
<evidence type="ECO:0000256" key="3">
    <source>
        <dbReference type="ARBA" id="ARBA00022688"/>
    </source>
</evidence>
<dbReference type="Pfam" id="PF03232">
    <property type="entry name" value="COQ7"/>
    <property type="match status" value="1"/>
</dbReference>
<evidence type="ECO:0000256" key="4">
    <source>
        <dbReference type="ARBA" id="ARBA00022723"/>
    </source>
</evidence>
<feature type="binding site" evidence="9">
    <location>
        <position position="181"/>
    </location>
    <ligand>
        <name>Fe cation</name>
        <dbReference type="ChEBI" id="CHEBI:24875"/>
        <label>2</label>
    </ligand>
</feature>
<name>A0ABS0AGC3_9GAMM</name>
<evidence type="ECO:0000256" key="7">
    <source>
        <dbReference type="ARBA" id="ARBA00023033"/>
    </source>
</evidence>
<comment type="pathway">
    <text evidence="1 9">Cofactor biosynthesis; ubiquinone biosynthesis.</text>
</comment>
<dbReference type="InterPro" id="IPR009078">
    <property type="entry name" value="Ferritin-like_SF"/>
</dbReference>
<dbReference type="PANTHER" id="PTHR11237">
    <property type="entry name" value="COENZYME Q10 BIOSYNTHESIS PROTEIN 7"/>
    <property type="match status" value="1"/>
</dbReference>
<evidence type="ECO:0000256" key="9">
    <source>
        <dbReference type="HAMAP-Rule" id="MF_01658"/>
    </source>
</evidence>
<comment type="caution">
    <text evidence="11">The sequence shown here is derived from an EMBL/GenBank/DDBJ whole genome shotgun (WGS) entry which is preliminary data.</text>
</comment>
<dbReference type="Proteomes" id="UP000644441">
    <property type="component" value="Unassembled WGS sequence"/>
</dbReference>
<dbReference type="RefSeq" id="WP_142947280.1">
    <property type="nucleotide sequence ID" value="NZ_ARXR01000012.1"/>
</dbReference>
<evidence type="ECO:0000256" key="8">
    <source>
        <dbReference type="ARBA" id="ARBA00023136"/>
    </source>
</evidence>
<evidence type="ECO:0000256" key="1">
    <source>
        <dbReference type="ARBA" id="ARBA00004749"/>
    </source>
</evidence>
<evidence type="ECO:0000256" key="5">
    <source>
        <dbReference type="ARBA" id="ARBA00023002"/>
    </source>
</evidence>
<organism evidence="11 12">
    <name type="scientific">Alloalcanivorax venustensis ISO4</name>
    <dbReference type="NCBI Taxonomy" id="1177184"/>
    <lineage>
        <taxon>Bacteria</taxon>
        <taxon>Pseudomonadati</taxon>
        <taxon>Pseudomonadota</taxon>
        <taxon>Gammaproteobacteria</taxon>
        <taxon>Oceanospirillales</taxon>
        <taxon>Alcanivoracaceae</taxon>
        <taxon>Alloalcanivorax</taxon>
    </lineage>
</organism>
<comment type="function">
    <text evidence="9">Catalyzes the hydroxylation of 2-nonaprenyl-3-methyl-6-methoxy-1,4-benzoquinol during ubiquinone biosynthesis.</text>
</comment>
<keyword evidence="8 9" id="KW-0472">Membrane</keyword>
<comment type="catalytic activity">
    <reaction evidence="9">
        <text>a 5-methoxy-2-methyl-3-(all-trans-polyprenyl)benzene-1,4-diol + AH2 + O2 = a 3-demethylubiquinol + A + H2O</text>
        <dbReference type="Rhea" id="RHEA:50908"/>
        <dbReference type="Rhea" id="RHEA-COMP:10859"/>
        <dbReference type="Rhea" id="RHEA-COMP:10914"/>
        <dbReference type="ChEBI" id="CHEBI:13193"/>
        <dbReference type="ChEBI" id="CHEBI:15377"/>
        <dbReference type="ChEBI" id="CHEBI:15379"/>
        <dbReference type="ChEBI" id="CHEBI:17499"/>
        <dbReference type="ChEBI" id="CHEBI:84167"/>
        <dbReference type="ChEBI" id="CHEBI:84422"/>
        <dbReference type="EC" id="1.14.99.60"/>
    </reaction>
</comment>
<dbReference type="SUPFAM" id="SSF47240">
    <property type="entry name" value="Ferritin-like"/>
    <property type="match status" value="1"/>
</dbReference>
<evidence type="ECO:0000256" key="2">
    <source>
        <dbReference type="ARBA" id="ARBA00022475"/>
    </source>
</evidence>
<dbReference type="EC" id="1.14.99.60" evidence="9"/>
<comment type="cofactor">
    <cofactor evidence="9">
        <name>Fe cation</name>
        <dbReference type="ChEBI" id="CHEBI:24875"/>
    </cofactor>
    <text evidence="9">Binds 2 iron ions per subunit.</text>
</comment>
<feature type="binding site" evidence="9">
    <location>
        <position position="97"/>
    </location>
    <ligand>
        <name>Fe cation</name>
        <dbReference type="ChEBI" id="CHEBI:24875"/>
        <label>1</label>
    </ligand>
</feature>
<keyword evidence="6 9" id="KW-0408">Iron</keyword>
<keyword evidence="12" id="KW-1185">Reference proteome</keyword>